<organism evidence="2 3">
    <name type="scientific">Streptomyces bangladeshensis</name>
    <dbReference type="NCBI Taxonomy" id="295352"/>
    <lineage>
        <taxon>Bacteria</taxon>
        <taxon>Bacillati</taxon>
        <taxon>Actinomycetota</taxon>
        <taxon>Actinomycetes</taxon>
        <taxon>Kitasatosporales</taxon>
        <taxon>Streptomycetaceae</taxon>
        <taxon>Streptomyces</taxon>
    </lineage>
</organism>
<evidence type="ECO:0000313" key="3">
    <source>
        <dbReference type="Proteomes" id="UP001501391"/>
    </source>
</evidence>
<dbReference type="Proteomes" id="UP001501391">
    <property type="component" value="Unassembled WGS sequence"/>
</dbReference>
<protein>
    <submittedName>
        <fullName evidence="2">Uncharacterized protein</fullName>
    </submittedName>
</protein>
<evidence type="ECO:0000256" key="1">
    <source>
        <dbReference type="SAM" id="MobiDB-lite"/>
    </source>
</evidence>
<comment type="caution">
    <text evidence="2">The sequence shown here is derived from an EMBL/GenBank/DDBJ whole genome shotgun (WGS) entry which is preliminary data.</text>
</comment>
<dbReference type="RefSeq" id="WP_059247592.1">
    <property type="nucleotide sequence ID" value="NZ_BAAAOQ010000005.1"/>
</dbReference>
<name>A0ABP5NAH1_9ACTN</name>
<proteinExistence type="predicted"/>
<gene>
    <name evidence="2" type="ORF">GCM10009787_17250</name>
</gene>
<keyword evidence="3" id="KW-1185">Reference proteome</keyword>
<evidence type="ECO:0000313" key="2">
    <source>
        <dbReference type="EMBL" id="GAA2193820.1"/>
    </source>
</evidence>
<dbReference type="EMBL" id="BAAAOQ010000005">
    <property type="protein sequence ID" value="GAA2193820.1"/>
    <property type="molecule type" value="Genomic_DNA"/>
</dbReference>
<feature type="region of interest" description="Disordered" evidence="1">
    <location>
        <begin position="47"/>
        <end position="69"/>
    </location>
</feature>
<accession>A0ABP5NAH1</accession>
<reference evidence="3" key="1">
    <citation type="journal article" date="2019" name="Int. J. Syst. Evol. Microbiol.">
        <title>The Global Catalogue of Microorganisms (GCM) 10K type strain sequencing project: providing services to taxonomists for standard genome sequencing and annotation.</title>
        <authorList>
            <consortium name="The Broad Institute Genomics Platform"/>
            <consortium name="The Broad Institute Genome Sequencing Center for Infectious Disease"/>
            <person name="Wu L."/>
            <person name="Ma J."/>
        </authorList>
    </citation>
    <scope>NUCLEOTIDE SEQUENCE [LARGE SCALE GENOMIC DNA]</scope>
    <source>
        <strain evidence="3">JCM 14924</strain>
    </source>
</reference>
<sequence length="69" mass="7241">MIGHQPTPSVRDRVHRAAVSARTLLREGANHPLTRAAAVALLQAAAGHLGPAGPGGRRTSECRCRVSPR</sequence>
<feature type="compositionally biased region" description="Basic and acidic residues" evidence="1">
    <location>
        <begin position="58"/>
        <end position="69"/>
    </location>
</feature>